<dbReference type="InterPro" id="IPR051398">
    <property type="entry name" value="Polysacch_Deacetylase"/>
</dbReference>
<dbReference type="InterPro" id="IPR002509">
    <property type="entry name" value="NODB_dom"/>
</dbReference>
<sequence>MLDLSKHDLSIAAKVNKPKTIRVKAEVIAPAESSKLLASRHIPIEQDGWVRFDLGYVKTKGNPVMDKVTQINIQIGALGGPEQDFQVLIDDLRKIPKPSKGKVMFQFDDADITAYEQAFPVLKENGWPGSVAVTPDVINGEDRMTEEHMREMGKAGWDMMGHAGPILPKMNEQEQRRILQKVKQYLNLKGHEKGARHFVAPRSRVSSTTLSLIDEIYETGFLFGGCPNNAQHPSNPNFIARVQGPSVRDVRRILDVAEQTNQLVVISYHRIEHGENNVPMSEFRKVVDHVKEKDMDVITPSQFIDGKSS</sequence>
<evidence type="ECO:0000256" key="1">
    <source>
        <dbReference type="ARBA" id="ARBA00004613"/>
    </source>
</evidence>
<gene>
    <name evidence="4" type="ORF">ACFQL7_23340</name>
</gene>
<dbReference type="Proteomes" id="UP001596417">
    <property type="component" value="Unassembled WGS sequence"/>
</dbReference>
<comment type="subcellular location">
    <subcellularLocation>
        <location evidence="1">Secreted</location>
    </subcellularLocation>
</comment>
<evidence type="ECO:0000313" key="4">
    <source>
        <dbReference type="EMBL" id="MFC7192457.1"/>
    </source>
</evidence>
<dbReference type="AlphaFoldDB" id="A0ABD5YU53"/>
<dbReference type="RefSeq" id="WP_390206741.1">
    <property type="nucleotide sequence ID" value="NZ_JBHSZC010000003.1"/>
</dbReference>
<dbReference type="EMBL" id="JBHTAX010000004">
    <property type="protein sequence ID" value="MFC7192457.1"/>
    <property type="molecule type" value="Genomic_DNA"/>
</dbReference>
<reference evidence="4 5" key="1">
    <citation type="journal article" date="2019" name="Int. J. Syst. Evol. Microbiol.">
        <title>The Global Catalogue of Microorganisms (GCM) 10K type strain sequencing project: providing services to taxonomists for standard genome sequencing and annotation.</title>
        <authorList>
            <consortium name="The Broad Institute Genomics Platform"/>
            <consortium name="The Broad Institute Genome Sequencing Center for Infectious Disease"/>
            <person name="Wu L."/>
            <person name="Ma J."/>
        </authorList>
    </citation>
    <scope>NUCLEOTIDE SEQUENCE [LARGE SCALE GENOMIC DNA]</scope>
    <source>
        <strain evidence="4 5">RDMS1</strain>
    </source>
</reference>
<name>A0ABD5YU53_9EURY</name>
<dbReference type="SUPFAM" id="SSF88713">
    <property type="entry name" value="Glycoside hydrolase/deacetylase"/>
    <property type="match status" value="1"/>
</dbReference>
<dbReference type="PANTHER" id="PTHR34216:SF3">
    <property type="entry name" value="POLY-BETA-1,6-N-ACETYL-D-GLUCOSAMINE N-DEACETYLASE"/>
    <property type="match status" value="1"/>
</dbReference>
<dbReference type="Pfam" id="PF01522">
    <property type="entry name" value="Polysacc_deac_1"/>
    <property type="match status" value="1"/>
</dbReference>
<accession>A0ABD5YU53</accession>
<dbReference type="PROSITE" id="PS51677">
    <property type="entry name" value="NODB"/>
    <property type="match status" value="1"/>
</dbReference>
<dbReference type="Gene3D" id="3.20.20.370">
    <property type="entry name" value="Glycoside hydrolase/deacetylase"/>
    <property type="match status" value="1"/>
</dbReference>
<dbReference type="CDD" id="cd10970">
    <property type="entry name" value="CE4_DAC_u1_6s"/>
    <property type="match status" value="1"/>
</dbReference>
<protein>
    <submittedName>
        <fullName evidence="4">Polysaccharide deacetylase family protein</fullName>
    </submittedName>
</protein>
<dbReference type="PANTHER" id="PTHR34216">
    <property type="match status" value="1"/>
</dbReference>
<dbReference type="InterPro" id="IPR011330">
    <property type="entry name" value="Glyco_hydro/deAcase_b/a-brl"/>
</dbReference>
<keyword evidence="5" id="KW-1185">Reference proteome</keyword>
<comment type="caution">
    <text evidence="4">The sequence shown here is derived from an EMBL/GenBank/DDBJ whole genome shotgun (WGS) entry which is preliminary data.</text>
</comment>
<evidence type="ECO:0000313" key="5">
    <source>
        <dbReference type="Proteomes" id="UP001596417"/>
    </source>
</evidence>
<dbReference type="GO" id="GO:0005576">
    <property type="term" value="C:extracellular region"/>
    <property type="evidence" value="ECO:0007669"/>
    <property type="project" value="UniProtKB-SubCell"/>
</dbReference>
<keyword evidence="2" id="KW-0732">Signal</keyword>
<evidence type="ECO:0000259" key="3">
    <source>
        <dbReference type="PROSITE" id="PS51677"/>
    </source>
</evidence>
<proteinExistence type="predicted"/>
<feature type="domain" description="NodB homology" evidence="3">
    <location>
        <begin position="101"/>
        <end position="309"/>
    </location>
</feature>
<evidence type="ECO:0000256" key="2">
    <source>
        <dbReference type="ARBA" id="ARBA00022729"/>
    </source>
</evidence>
<organism evidence="4 5">
    <name type="scientific">Halocatena marina</name>
    <dbReference type="NCBI Taxonomy" id="2934937"/>
    <lineage>
        <taxon>Archaea</taxon>
        <taxon>Methanobacteriati</taxon>
        <taxon>Methanobacteriota</taxon>
        <taxon>Stenosarchaea group</taxon>
        <taxon>Halobacteria</taxon>
        <taxon>Halobacteriales</taxon>
        <taxon>Natronomonadaceae</taxon>
        <taxon>Halocatena</taxon>
    </lineage>
</organism>